<dbReference type="InterPro" id="IPR017853">
    <property type="entry name" value="GH"/>
</dbReference>
<dbReference type="Pfam" id="PF14871">
    <property type="entry name" value="GHL6"/>
    <property type="match status" value="1"/>
</dbReference>
<comment type="caution">
    <text evidence="2">The sequence shown here is derived from an EMBL/GenBank/DDBJ whole genome shotgun (WGS) entry which is preliminary data.</text>
</comment>
<dbReference type="GO" id="GO:0004565">
    <property type="term" value="F:beta-galactosidase activity"/>
    <property type="evidence" value="ECO:0007669"/>
    <property type="project" value="InterPro"/>
</dbReference>
<proteinExistence type="predicted"/>
<dbReference type="EMBL" id="VYDA01000425">
    <property type="protein sequence ID" value="MYH62374.1"/>
    <property type="molecule type" value="Genomic_DNA"/>
</dbReference>
<organism evidence="2">
    <name type="scientific">Caldilineaceae bacterium SB0675_bin_29</name>
    <dbReference type="NCBI Taxonomy" id="2605266"/>
    <lineage>
        <taxon>Bacteria</taxon>
        <taxon>Bacillati</taxon>
        <taxon>Chloroflexota</taxon>
        <taxon>Caldilineae</taxon>
        <taxon>Caldilineales</taxon>
        <taxon>Caldilineaceae</taxon>
    </lineage>
</organism>
<reference evidence="2" key="1">
    <citation type="submission" date="2019-09" db="EMBL/GenBank/DDBJ databases">
        <title>Characterisation of the sponge microbiome using genome-centric metagenomics.</title>
        <authorList>
            <person name="Engelberts J.P."/>
            <person name="Robbins S.J."/>
            <person name="De Goeij J.M."/>
            <person name="Aranda M."/>
            <person name="Bell S.C."/>
            <person name="Webster N.S."/>
        </authorList>
    </citation>
    <scope>NUCLEOTIDE SEQUENCE</scope>
    <source>
        <strain evidence="2">SB0675_bin_29</strain>
    </source>
</reference>
<dbReference type="InterPro" id="IPR013738">
    <property type="entry name" value="Beta_galactosidase_Trimer"/>
</dbReference>
<dbReference type="Gene3D" id="3.40.50.880">
    <property type="match status" value="1"/>
</dbReference>
<name>A0A6B1G8E5_9CHLR</name>
<gene>
    <name evidence="2" type="ORF">F4148_11650</name>
</gene>
<dbReference type="Pfam" id="PF08532">
    <property type="entry name" value="Glyco_hydro_42M"/>
    <property type="match status" value="1"/>
</dbReference>
<dbReference type="AlphaFoldDB" id="A0A6B1G8E5"/>
<accession>A0A6B1G8E5</accession>
<protein>
    <submittedName>
        <fullName evidence="2">Beta-galactosidase</fullName>
    </submittedName>
</protein>
<evidence type="ECO:0000259" key="1">
    <source>
        <dbReference type="Pfam" id="PF08532"/>
    </source>
</evidence>
<dbReference type="Gene3D" id="3.20.20.80">
    <property type="entry name" value="Glycosidases"/>
    <property type="match status" value="1"/>
</dbReference>
<feature type="domain" description="Beta-galactosidase trimerisation" evidence="1">
    <location>
        <begin position="372"/>
        <end position="429"/>
    </location>
</feature>
<sequence>MAGFLRYRQIHLDFHTSQQLTNIGGEFDAAAWAQQLVDAHVDSITCFARGHHGMIFYETPAHPERRHPRLQCNLLAQQIEAAHSRNIRVPIYTTIQWDYYTAQEEPQWLQVARDGSIQGQKPYQAGFYAKLCLNTPYVDFLKAHVDDMFAQLPAVDGLFFDIVQDQDCSCTTCRVEMQTQGMDPSNDGERRTFGQGVTDRFKREMSAHVRSHSQDCTIFYNSGHVGPRQRATGETYSHWELESLPSGGWGYMHFPLSQRYARTIGHDSLGMTGKFHTSWGDFQSYKNEAALQFECFQMLALNAKCSVGDQLHPTGRLDQATYDLVGPVYREVERKEQWCRGARAMTDIGVFTLEEFTGERLTAETVGAVRMLQEGGHQFDVVDSQSSWDGYRVLILPDGVPLDEHLASKINDHIATGGKVLASFESGLKPDLSDFALPAWGVRKTGEGPRDANGETVRGRHFGSGDYVDYLRAEGMLAAGLRKTEYVMYMRGLEIEAGEDSEVLARMVPAYFDRTWQHFCSHRQTPSSGELDGPAATRKEDVIYFAHPIFRQYHRNAPRWCKRLLLNALDMLLPDPLLRHNGPTGVLTALNEQPEQNRLVLHLLHYIPERRGQDFDVIEDVLPVHDIGVSLKLPGPVTGVRCVPDGEALDFIEDRGRLRFSVSEVKGHQIVEIGLG</sequence>
<evidence type="ECO:0000313" key="2">
    <source>
        <dbReference type="EMBL" id="MYH62374.1"/>
    </source>
</evidence>
<dbReference type="InterPro" id="IPR029062">
    <property type="entry name" value="Class_I_gatase-like"/>
</dbReference>
<dbReference type="SUPFAM" id="SSF52317">
    <property type="entry name" value="Class I glutamine amidotransferase-like"/>
    <property type="match status" value="1"/>
</dbReference>
<dbReference type="SUPFAM" id="SSF51445">
    <property type="entry name" value="(Trans)glycosidases"/>
    <property type="match status" value="1"/>
</dbReference>
<dbReference type="CDD" id="cd03143">
    <property type="entry name" value="A4_beta-galactosidase_middle_domain"/>
    <property type="match status" value="1"/>
</dbReference>
<dbReference type="InterPro" id="IPR028212">
    <property type="entry name" value="GHL6"/>
</dbReference>
<dbReference type="GO" id="GO:0005975">
    <property type="term" value="P:carbohydrate metabolic process"/>
    <property type="evidence" value="ECO:0007669"/>
    <property type="project" value="InterPro"/>
</dbReference>